<dbReference type="PRINTS" id="PR00449">
    <property type="entry name" value="RASTRNSFRMNG"/>
</dbReference>
<dbReference type="PANTHER" id="PTHR47979">
    <property type="entry name" value="DRAB11-RELATED"/>
    <property type="match status" value="1"/>
</dbReference>
<dbReference type="InterPro" id="IPR050209">
    <property type="entry name" value="Rab_GTPases_membrane_traffic"/>
</dbReference>
<dbReference type="PROSITE" id="PS51419">
    <property type="entry name" value="RAB"/>
    <property type="match status" value="1"/>
</dbReference>
<reference evidence="2 3" key="1">
    <citation type="submission" date="2015-07" db="EMBL/GenBank/DDBJ databases">
        <authorList>
            <person name="Noorani M."/>
        </authorList>
    </citation>
    <scope>NUCLEOTIDE SEQUENCE [LARGE SCALE GENOMIC DNA]</scope>
    <source>
        <strain evidence="2">BBA 69670</strain>
    </source>
</reference>
<dbReference type="Gene3D" id="3.40.50.300">
    <property type="entry name" value="P-loop containing nucleotide triphosphate hydrolases"/>
    <property type="match status" value="1"/>
</dbReference>
<proteinExistence type="inferred from homology"/>
<dbReference type="PROSITE" id="PS51421">
    <property type="entry name" value="RAS"/>
    <property type="match status" value="1"/>
</dbReference>
<evidence type="ECO:0000313" key="2">
    <source>
        <dbReference type="EMBL" id="CUA71913.1"/>
    </source>
</evidence>
<dbReference type="SMART" id="SM00176">
    <property type="entry name" value="RAN"/>
    <property type="match status" value="1"/>
</dbReference>
<dbReference type="NCBIfam" id="TIGR00231">
    <property type="entry name" value="small_GTP"/>
    <property type="match status" value="1"/>
</dbReference>
<dbReference type="SMART" id="SM00175">
    <property type="entry name" value="RAB"/>
    <property type="match status" value="1"/>
</dbReference>
<dbReference type="CDD" id="cd00154">
    <property type="entry name" value="Rab"/>
    <property type="match status" value="1"/>
</dbReference>
<dbReference type="Pfam" id="PF00071">
    <property type="entry name" value="Ras"/>
    <property type="match status" value="1"/>
</dbReference>
<gene>
    <name evidence="2" type="ORF">RSOLAG22IIIB_09917</name>
</gene>
<dbReference type="InterPro" id="IPR005225">
    <property type="entry name" value="Small_GTP-bd"/>
</dbReference>
<dbReference type="InterPro" id="IPR027417">
    <property type="entry name" value="P-loop_NTPase"/>
</dbReference>
<dbReference type="SUPFAM" id="SSF52540">
    <property type="entry name" value="P-loop containing nucleoside triphosphate hydrolases"/>
    <property type="match status" value="1"/>
</dbReference>
<dbReference type="EMBL" id="CYGV01001270">
    <property type="protein sequence ID" value="CUA71913.1"/>
    <property type="molecule type" value="Genomic_DNA"/>
</dbReference>
<dbReference type="SMART" id="SM00173">
    <property type="entry name" value="RAS"/>
    <property type="match status" value="1"/>
</dbReference>
<dbReference type="InterPro" id="IPR001806">
    <property type="entry name" value="Small_GTPase"/>
</dbReference>
<name>A0A0K6G0N9_9AGAM</name>
<accession>A0A0K6G0N9</accession>
<dbReference type="AlphaFoldDB" id="A0A0K6G0N9"/>
<comment type="similarity">
    <text evidence="1">Belongs to the small GTPase superfamily. Rab family.</text>
</comment>
<dbReference type="GO" id="GO:0005525">
    <property type="term" value="F:GTP binding"/>
    <property type="evidence" value="ECO:0007669"/>
    <property type="project" value="InterPro"/>
</dbReference>
<organism evidence="2 3">
    <name type="scientific">Rhizoctonia solani</name>
    <dbReference type="NCBI Taxonomy" id="456999"/>
    <lineage>
        <taxon>Eukaryota</taxon>
        <taxon>Fungi</taxon>
        <taxon>Dikarya</taxon>
        <taxon>Basidiomycota</taxon>
        <taxon>Agaricomycotina</taxon>
        <taxon>Agaricomycetes</taxon>
        <taxon>Cantharellales</taxon>
        <taxon>Ceratobasidiaceae</taxon>
        <taxon>Rhizoctonia</taxon>
    </lineage>
</organism>
<keyword evidence="3" id="KW-1185">Reference proteome</keyword>
<dbReference type="SMART" id="SM00174">
    <property type="entry name" value="RHO"/>
    <property type="match status" value="1"/>
</dbReference>
<dbReference type="GO" id="GO:0003924">
    <property type="term" value="F:GTPase activity"/>
    <property type="evidence" value="ECO:0007669"/>
    <property type="project" value="InterPro"/>
</dbReference>
<protein>
    <submittedName>
        <fullName evidence="2">GTP-binding protein YPT31/YPT8</fullName>
    </submittedName>
</protein>
<dbReference type="Proteomes" id="UP000044841">
    <property type="component" value="Unassembled WGS sequence"/>
</dbReference>
<evidence type="ECO:0000313" key="3">
    <source>
        <dbReference type="Proteomes" id="UP000044841"/>
    </source>
</evidence>
<dbReference type="FunFam" id="3.40.50.300:FF:001447">
    <property type="entry name" value="Ras-related protein Rab-1B"/>
    <property type="match status" value="1"/>
</dbReference>
<sequence>MAVAENDQQSQSAYLTVTYDPLGQGTTVHAAVIPRTENYTVALNFAKEALQKYFPAGSSDKSRWLAIPVTTAAGLSWAEVSPKVFPEIVKEKKVELRLVEGYQHVSVLPLGNQGDTSYEFKLITIGESGVGKSMMIQHFTKPEGKRRNVLPATINVLSDISTRFMTTKGARIKVCLWDTAGSEEYRSVAISYYRRANGVFLVYSVTDRLSFLACWDWLKDLRTRVDEEVPIILVGNQIDLSQSRTVKTSEGEEFALTNGLLFAEISAKNGTGIEYAFQTLVDEVFGRLDKQNRLSEYETSRKIDNLELDTQGTNRSYLSGCASSTYDTGLYVAVRAYSGVRYMFGYDRL</sequence>
<evidence type="ECO:0000256" key="1">
    <source>
        <dbReference type="ARBA" id="ARBA00006270"/>
    </source>
</evidence>